<keyword evidence="4" id="KW-1185">Reference proteome</keyword>
<evidence type="ECO:0000256" key="1">
    <source>
        <dbReference type="ARBA" id="ARBA00004906"/>
    </source>
</evidence>
<evidence type="ECO:0000259" key="2">
    <source>
        <dbReference type="SMART" id="SM00225"/>
    </source>
</evidence>
<evidence type="ECO:0000313" key="4">
    <source>
        <dbReference type="Proteomes" id="UP001188597"/>
    </source>
</evidence>
<dbReference type="GO" id="GO:0051260">
    <property type="term" value="P:protein homooligomerization"/>
    <property type="evidence" value="ECO:0007669"/>
    <property type="project" value="InterPro"/>
</dbReference>
<protein>
    <recommendedName>
        <fullName evidence="2">BTB domain-containing protein</fullName>
    </recommendedName>
</protein>
<dbReference type="Proteomes" id="UP001188597">
    <property type="component" value="Unassembled WGS sequence"/>
</dbReference>
<dbReference type="InterPro" id="IPR051082">
    <property type="entry name" value="Pentapeptide-BTB/POZ_domain"/>
</dbReference>
<feature type="domain" description="BTB" evidence="2">
    <location>
        <begin position="19"/>
        <end position="122"/>
    </location>
</feature>
<dbReference type="Pfam" id="PF13599">
    <property type="entry name" value="Pentapeptide_4"/>
    <property type="match status" value="1"/>
</dbReference>
<dbReference type="Gene3D" id="2.160.20.80">
    <property type="entry name" value="E3 ubiquitin-protein ligase SopA"/>
    <property type="match status" value="1"/>
</dbReference>
<comment type="pathway">
    <text evidence="1">Protein modification; protein ubiquitination.</text>
</comment>
<gene>
    <name evidence="3" type="ORF">RJ639_043128</name>
</gene>
<dbReference type="AlphaFoldDB" id="A0AA89B521"/>
<dbReference type="PANTHER" id="PTHR14136:SF17">
    <property type="entry name" value="BTB_POZ DOMAIN-CONTAINING PROTEIN KCTD9"/>
    <property type="match status" value="1"/>
</dbReference>
<reference evidence="3" key="1">
    <citation type="submission" date="2022-12" db="EMBL/GenBank/DDBJ databases">
        <title>Draft genome assemblies for two species of Escallonia (Escalloniales).</title>
        <authorList>
            <person name="Chanderbali A."/>
            <person name="Dervinis C."/>
            <person name="Anghel I."/>
            <person name="Soltis D."/>
            <person name="Soltis P."/>
            <person name="Zapata F."/>
        </authorList>
    </citation>
    <scope>NUCLEOTIDE SEQUENCE</scope>
    <source>
        <strain evidence="3">UCBG64.0493</strain>
        <tissue evidence="3">Leaf</tissue>
    </source>
</reference>
<sequence>MGIIANFCVDGSLAQTDYCACYIGSSGGKKFCTTFDTLTHREPDSMLAAMFSGRHTICKDSEKGYVFVDRDGKHFRHILNWLRDGVVPMLNESEYSELLREAEYYQLLGLIDGVTVVLNKRKEDEDLNTELTRTDVLKCIQFEKVRFRGVNISGLDLSKLDLSYVDFSYASLKNVFFSRANLHCAKFRVDADAEGSIFHNATLRECEFTGANLRGALLAGANLQSANLQDACLIGCSFCGADLSAAHLQTADLTNANLEGANLEGANLKGAKLNNANLKGANLQRAYLRHVNLRDAVSIEENIDSMNFLMCFNLTITNLPTA</sequence>
<dbReference type="Gene3D" id="3.30.710.10">
    <property type="entry name" value="Potassium Channel Kv1.1, Chain A"/>
    <property type="match status" value="1"/>
</dbReference>
<dbReference type="EMBL" id="JAVXUP010000560">
    <property type="protein sequence ID" value="KAK3025202.1"/>
    <property type="molecule type" value="Genomic_DNA"/>
</dbReference>
<organism evidence="3 4">
    <name type="scientific">Escallonia herrerae</name>
    <dbReference type="NCBI Taxonomy" id="1293975"/>
    <lineage>
        <taxon>Eukaryota</taxon>
        <taxon>Viridiplantae</taxon>
        <taxon>Streptophyta</taxon>
        <taxon>Embryophyta</taxon>
        <taxon>Tracheophyta</taxon>
        <taxon>Spermatophyta</taxon>
        <taxon>Magnoliopsida</taxon>
        <taxon>eudicotyledons</taxon>
        <taxon>Gunneridae</taxon>
        <taxon>Pentapetalae</taxon>
        <taxon>asterids</taxon>
        <taxon>campanulids</taxon>
        <taxon>Escalloniales</taxon>
        <taxon>Escalloniaceae</taxon>
        <taxon>Escallonia</taxon>
    </lineage>
</organism>
<dbReference type="InterPro" id="IPR003131">
    <property type="entry name" value="T1-type_BTB"/>
</dbReference>
<dbReference type="InterPro" id="IPR001646">
    <property type="entry name" value="5peptide_repeat"/>
</dbReference>
<dbReference type="Pfam" id="PF02214">
    <property type="entry name" value="BTB_2"/>
    <property type="match status" value="1"/>
</dbReference>
<dbReference type="InterPro" id="IPR011333">
    <property type="entry name" value="SKP1/BTB/POZ_sf"/>
</dbReference>
<accession>A0AA89B521</accession>
<evidence type="ECO:0000313" key="3">
    <source>
        <dbReference type="EMBL" id="KAK3025202.1"/>
    </source>
</evidence>
<dbReference type="SUPFAM" id="SSF54695">
    <property type="entry name" value="POZ domain"/>
    <property type="match status" value="1"/>
</dbReference>
<dbReference type="InterPro" id="IPR000210">
    <property type="entry name" value="BTB/POZ_dom"/>
</dbReference>
<comment type="caution">
    <text evidence="3">The sequence shown here is derived from an EMBL/GenBank/DDBJ whole genome shotgun (WGS) entry which is preliminary data.</text>
</comment>
<proteinExistence type="predicted"/>
<dbReference type="PANTHER" id="PTHR14136">
    <property type="entry name" value="BTB_POZ DOMAIN-CONTAINING PROTEIN KCTD9"/>
    <property type="match status" value="1"/>
</dbReference>
<name>A0AA89B521_9ASTE</name>
<dbReference type="SUPFAM" id="SSF141571">
    <property type="entry name" value="Pentapeptide repeat-like"/>
    <property type="match status" value="1"/>
</dbReference>
<dbReference type="Pfam" id="PF00805">
    <property type="entry name" value="Pentapeptide"/>
    <property type="match status" value="1"/>
</dbReference>
<dbReference type="SMART" id="SM00225">
    <property type="entry name" value="BTB"/>
    <property type="match status" value="1"/>
</dbReference>